<keyword evidence="2" id="KW-0812">Transmembrane</keyword>
<dbReference type="Pfam" id="PF02325">
    <property type="entry name" value="CCB3_YggT"/>
    <property type="match status" value="1"/>
</dbReference>
<keyword evidence="2" id="KW-1133">Transmembrane helix</keyword>
<dbReference type="AlphaFoldDB" id="A0A975GT12"/>
<dbReference type="RefSeq" id="WP_207679897.1">
    <property type="nucleotide sequence ID" value="NZ_CP061800.1"/>
</dbReference>
<reference evidence="3" key="1">
    <citation type="journal article" date="2021" name="Microb. Physiol.">
        <title>Proteogenomic Insights into the Physiology of Marine, Sulfate-Reducing, Filamentous Desulfonema limicola and Desulfonema magnum.</title>
        <authorList>
            <person name="Schnaars V."/>
            <person name="Wohlbrand L."/>
            <person name="Scheve S."/>
            <person name="Hinrichs C."/>
            <person name="Reinhardt R."/>
            <person name="Rabus R."/>
        </authorList>
    </citation>
    <scope>NUCLEOTIDE SEQUENCE</scope>
    <source>
        <strain evidence="3">4be13</strain>
    </source>
</reference>
<dbReference type="EMBL" id="CP061800">
    <property type="protein sequence ID" value="QTA92606.1"/>
    <property type="molecule type" value="Genomic_DNA"/>
</dbReference>
<dbReference type="GO" id="GO:0016020">
    <property type="term" value="C:membrane"/>
    <property type="evidence" value="ECO:0007669"/>
    <property type="project" value="InterPro"/>
</dbReference>
<dbReference type="PANTHER" id="PTHR33219:SF14">
    <property type="entry name" value="PROTEIN COFACTOR ASSEMBLY OF COMPLEX C SUBUNIT B CCB3, CHLOROPLASTIC-RELATED"/>
    <property type="match status" value="1"/>
</dbReference>
<evidence type="ECO:0000256" key="1">
    <source>
        <dbReference type="ARBA" id="ARBA00010894"/>
    </source>
</evidence>
<dbReference type="KEGG" id="dmm:dnm_086910"/>
<name>A0A975GT12_9BACT</name>
<evidence type="ECO:0000313" key="4">
    <source>
        <dbReference type="Proteomes" id="UP000663722"/>
    </source>
</evidence>
<gene>
    <name evidence="3" type="ORF">dnm_086910</name>
</gene>
<comment type="similarity">
    <text evidence="1">Belongs to the YggT family.</text>
</comment>
<dbReference type="PANTHER" id="PTHR33219">
    <property type="entry name" value="YLMG HOMOLOG PROTEIN 2, CHLOROPLASTIC"/>
    <property type="match status" value="1"/>
</dbReference>
<dbReference type="InterPro" id="IPR003425">
    <property type="entry name" value="CCB3/YggT"/>
</dbReference>
<dbReference type="Proteomes" id="UP000663722">
    <property type="component" value="Chromosome"/>
</dbReference>
<keyword evidence="2" id="KW-0472">Membrane</keyword>
<organism evidence="3 4">
    <name type="scientific">Desulfonema magnum</name>
    <dbReference type="NCBI Taxonomy" id="45655"/>
    <lineage>
        <taxon>Bacteria</taxon>
        <taxon>Pseudomonadati</taxon>
        <taxon>Thermodesulfobacteriota</taxon>
        <taxon>Desulfobacteria</taxon>
        <taxon>Desulfobacterales</taxon>
        <taxon>Desulfococcaceae</taxon>
        <taxon>Desulfonema</taxon>
    </lineage>
</organism>
<sequence length="99" mass="11042">MFIIGHFIKAIAVVLEMVLNIYMLLIIANAILSWVNPDIYNPVVRFVHNVTDPLLAHIRRTIPVVFSGIDFSPIIVLVGIAFLNNFLVGSLYSLAATFM</sequence>
<keyword evidence="4" id="KW-1185">Reference proteome</keyword>
<evidence type="ECO:0000256" key="2">
    <source>
        <dbReference type="SAM" id="Phobius"/>
    </source>
</evidence>
<feature type="transmembrane region" description="Helical" evidence="2">
    <location>
        <begin position="12"/>
        <end position="35"/>
    </location>
</feature>
<evidence type="ECO:0000313" key="3">
    <source>
        <dbReference type="EMBL" id="QTA92606.1"/>
    </source>
</evidence>
<accession>A0A975GT12</accession>
<protein>
    <submittedName>
        <fullName evidence="3">YGGT domain-containing protein</fullName>
    </submittedName>
</protein>
<feature type="transmembrane region" description="Helical" evidence="2">
    <location>
        <begin position="74"/>
        <end position="95"/>
    </location>
</feature>
<proteinExistence type="inferred from homology"/>